<name>A0ABP1R2X5_9HEXA</name>
<protein>
    <submittedName>
        <fullName evidence="2">Uncharacterized protein</fullName>
    </submittedName>
</protein>
<proteinExistence type="predicted"/>
<gene>
    <name evidence="2" type="ORF">ODALV1_LOCUS16847</name>
</gene>
<evidence type="ECO:0000256" key="1">
    <source>
        <dbReference type="SAM" id="Phobius"/>
    </source>
</evidence>
<dbReference type="EMBL" id="CAXLJM020000051">
    <property type="protein sequence ID" value="CAL8115422.1"/>
    <property type="molecule type" value="Genomic_DNA"/>
</dbReference>
<keyword evidence="1" id="KW-0472">Membrane</keyword>
<keyword evidence="1" id="KW-0812">Transmembrane</keyword>
<organism evidence="2 3">
    <name type="scientific">Orchesella dallaii</name>
    <dbReference type="NCBI Taxonomy" id="48710"/>
    <lineage>
        <taxon>Eukaryota</taxon>
        <taxon>Metazoa</taxon>
        <taxon>Ecdysozoa</taxon>
        <taxon>Arthropoda</taxon>
        <taxon>Hexapoda</taxon>
        <taxon>Collembola</taxon>
        <taxon>Entomobryomorpha</taxon>
        <taxon>Entomobryoidea</taxon>
        <taxon>Orchesellidae</taxon>
        <taxon>Orchesellinae</taxon>
        <taxon>Orchesella</taxon>
    </lineage>
</organism>
<dbReference type="Pfam" id="PF07898">
    <property type="entry name" value="DUF1676"/>
    <property type="match status" value="1"/>
</dbReference>
<evidence type="ECO:0000313" key="3">
    <source>
        <dbReference type="Proteomes" id="UP001642540"/>
    </source>
</evidence>
<evidence type="ECO:0000313" key="2">
    <source>
        <dbReference type="EMBL" id="CAL8115422.1"/>
    </source>
</evidence>
<feature type="transmembrane region" description="Helical" evidence="1">
    <location>
        <begin position="12"/>
        <end position="33"/>
    </location>
</feature>
<sequence>MKYSATAVKKMTGAIHVYIITAPVIVSILLMIITNNVIPSNCFKTMDTVHKLSKHPQLVSYNKVPLLWKPESASKSLATSVALPTSSDYCQPSSSKAISSKCRREQTVRKLKSQENRKRWKTRSKIYEKMNLISALPESPRSLMNLKKLTPDSIHEINTFIKKKRRYCKLHDFNGFPCKKLKFVTWLAKKMENDTTEITPWLEFVKKSENETVGRSLSSKDLSSIKPDYWLEKVVYRLIKSWGDPDDLFTFYKYKDFIKSRELKISLPYEVVLKISPQSSKEHEKKEETSIGRSSNSVGSARIFWDPGFNLKLKLPFFRDELSK</sequence>
<keyword evidence="3" id="KW-1185">Reference proteome</keyword>
<reference evidence="2 3" key="1">
    <citation type="submission" date="2024-08" db="EMBL/GenBank/DDBJ databases">
        <authorList>
            <person name="Cucini C."/>
            <person name="Frati F."/>
        </authorList>
    </citation>
    <scope>NUCLEOTIDE SEQUENCE [LARGE SCALE GENOMIC DNA]</scope>
</reference>
<dbReference type="Proteomes" id="UP001642540">
    <property type="component" value="Unassembled WGS sequence"/>
</dbReference>
<dbReference type="InterPro" id="IPR012464">
    <property type="entry name" value="DUF1676"/>
</dbReference>
<accession>A0ABP1R2X5</accession>
<keyword evidence="1" id="KW-1133">Transmembrane helix</keyword>
<comment type="caution">
    <text evidence="2">The sequence shown here is derived from an EMBL/GenBank/DDBJ whole genome shotgun (WGS) entry which is preliminary data.</text>
</comment>